<evidence type="ECO:0000313" key="2">
    <source>
        <dbReference type="Proteomes" id="UP001642464"/>
    </source>
</evidence>
<dbReference type="InterPro" id="IPR005624">
    <property type="entry name" value="PduO/GlcC-like"/>
</dbReference>
<dbReference type="Pfam" id="PF03928">
    <property type="entry name" value="HbpS-like"/>
    <property type="match status" value="1"/>
</dbReference>
<dbReference type="PANTHER" id="PTHR34309:SF1">
    <property type="entry name" value="PROTEIN GLCG"/>
    <property type="match status" value="1"/>
</dbReference>
<accession>A0ABP0RQC1</accession>
<sequence length="146" mass="14567">MAIAPSSAVTLAGAEQAVRAGIAAAQKSGWKVSVAICDVGGNLIALHRMDGCMPIGAEIATEKARSAILFARETKLLEAAVNGEKSNGGERAALLTSGRVLMEGGVPIIDPAHGGIIGACGVSGVKPNEDAEVAKAAVNGLLPSKL</sequence>
<dbReference type="InterPro" id="IPR052517">
    <property type="entry name" value="GlcG_carb_metab_protein"/>
</dbReference>
<proteinExistence type="predicted"/>
<organism evidence="1 2">
    <name type="scientific">Durusdinium trenchii</name>
    <dbReference type="NCBI Taxonomy" id="1381693"/>
    <lineage>
        <taxon>Eukaryota</taxon>
        <taxon>Sar</taxon>
        <taxon>Alveolata</taxon>
        <taxon>Dinophyceae</taxon>
        <taxon>Suessiales</taxon>
        <taxon>Symbiodiniaceae</taxon>
        <taxon>Durusdinium</taxon>
    </lineage>
</organism>
<dbReference type="InterPro" id="IPR038084">
    <property type="entry name" value="PduO/GlcC-like_sf"/>
</dbReference>
<dbReference type="PANTHER" id="PTHR34309">
    <property type="entry name" value="SLR1406 PROTEIN"/>
    <property type="match status" value="1"/>
</dbReference>
<reference evidence="1 2" key="1">
    <citation type="submission" date="2024-02" db="EMBL/GenBank/DDBJ databases">
        <authorList>
            <person name="Chen Y."/>
            <person name="Shah S."/>
            <person name="Dougan E. K."/>
            <person name="Thang M."/>
            <person name="Chan C."/>
        </authorList>
    </citation>
    <scope>NUCLEOTIDE SEQUENCE [LARGE SCALE GENOMIC DNA]</scope>
</reference>
<protein>
    <submittedName>
        <fullName evidence="1">Protein GlcG</fullName>
    </submittedName>
</protein>
<evidence type="ECO:0000313" key="1">
    <source>
        <dbReference type="EMBL" id="CAK9101392.1"/>
    </source>
</evidence>
<comment type="caution">
    <text evidence="1">The sequence shown here is derived from an EMBL/GenBank/DDBJ whole genome shotgun (WGS) entry which is preliminary data.</text>
</comment>
<dbReference type="EMBL" id="CAXAMM010041818">
    <property type="protein sequence ID" value="CAK9101392.1"/>
    <property type="molecule type" value="Genomic_DNA"/>
</dbReference>
<name>A0ABP0RQC1_9DINO</name>
<gene>
    <name evidence="1" type="ORF">SCF082_LOCUS47413</name>
</gene>
<dbReference type="Proteomes" id="UP001642464">
    <property type="component" value="Unassembled WGS sequence"/>
</dbReference>
<dbReference type="Gene3D" id="3.30.450.150">
    <property type="entry name" value="Haem-degrading domain"/>
    <property type="match status" value="1"/>
</dbReference>
<dbReference type="SUPFAM" id="SSF143744">
    <property type="entry name" value="GlcG-like"/>
    <property type="match status" value="1"/>
</dbReference>
<keyword evidence="2" id="KW-1185">Reference proteome</keyword>